<keyword evidence="2 7" id="KW-0813">Transport</keyword>
<dbReference type="InterPro" id="IPR000515">
    <property type="entry name" value="MetI-like"/>
</dbReference>
<keyword evidence="3" id="KW-1003">Cell membrane</keyword>
<evidence type="ECO:0000256" key="7">
    <source>
        <dbReference type="RuleBase" id="RU363032"/>
    </source>
</evidence>
<accession>F3KR35</accession>
<feature type="transmembrane region" description="Helical" evidence="7">
    <location>
        <begin position="139"/>
        <end position="157"/>
    </location>
</feature>
<dbReference type="FunFam" id="1.10.3720.10:FF:000003">
    <property type="entry name" value="Aliphatic sulfonate ABC transporter permease"/>
    <property type="match status" value="1"/>
</dbReference>
<keyword evidence="4 7" id="KW-0812">Transmembrane</keyword>
<dbReference type="Pfam" id="PF00528">
    <property type="entry name" value="BPD_transp_1"/>
    <property type="match status" value="1"/>
</dbReference>
<keyword evidence="10" id="KW-1185">Reference proteome</keyword>
<dbReference type="PANTHER" id="PTHR30151:SF38">
    <property type="entry name" value="ALIPHATIC SULFONATES TRANSPORT PERMEASE PROTEIN SSUC-RELATED"/>
    <property type="match status" value="1"/>
</dbReference>
<comment type="similarity">
    <text evidence="7">Belongs to the binding-protein-dependent transport system permease family.</text>
</comment>
<reference evidence="9 10" key="1">
    <citation type="journal article" date="2011" name="EMBO J.">
        <title>Structural diversity of bacterial flagellar motors.</title>
        <authorList>
            <person name="Chen S."/>
            <person name="Beeby M."/>
            <person name="Murphy G.E."/>
            <person name="Leadbetter J.R."/>
            <person name="Hendrixson D.R."/>
            <person name="Briegel A."/>
            <person name="Li Z."/>
            <person name="Shi J."/>
            <person name="Tocheva E.I."/>
            <person name="Muller A."/>
            <person name="Dobro M.J."/>
            <person name="Jensen G.J."/>
        </authorList>
    </citation>
    <scope>NUCLEOTIDE SEQUENCE [LARGE SCALE GENOMIC DNA]</scope>
    <source>
        <strain evidence="9 10">ATCC 19624</strain>
    </source>
</reference>
<dbReference type="InterPro" id="IPR035906">
    <property type="entry name" value="MetI-like_sf"/>
</dbReference>
<dbReference type="AlphaFoldDB" id="F3KR35"/>
<evidence type="ECO:0000256" key="5">
    <source>
        <dbReference type="ARBA" id="ARBA00022989"/>
    </source>
</evidence>
<dbReference type="EMBL" id="AEGR01000042">
    <property type="protein sequence ID" value="EGI77736.1"/>
    <property type="molecule type" value="Genomic_DNA"/>
</dbReference>
<dbReference type="Proteomes" id="UP000016368">
    <property type="component" value="Unassembled WGS sequence"/>
</dbReference>
<dbReference type="STRING" id="887062.HGR_04553"/>
<evidence type="ECO:0000256" key="3">
    <source>
        <dbReference type="ARBA" id="ARBA00022475"/>
    </source>
</evidence>
<proteinExistence type="inferred from homology"/>
<dbReference type="SUPFAM" id="SSF161098">
    <property type="entry name" value="MetI-like"/>
    <property type="match status" value="1"/>
</dbReference>
<keyword evidence="5 7" id="KW-1133">Transmembrane helix</keyword>
<evidence type="ECO:0000259" key="8">
    <source>
        <dbReference type="PROSITE" id="PS50928"/>
    </source>
</evidence>
<comment type="caution">
    <text evidence="9">The sequence shown here is derived from an EMBL/GenBank/DDBJ whole genome shotgun (WGS) entry which is preliminary data.</text>
</comment>
<evidence type="ECO:0000256" key="1">
    <source>
        <dbReference type="ARBA" id="ARBA00004651"/>
    </source>
</evidence>
<dbReference type="GO" id="GO:0042918">
    <property type="term" value="P:alkanesulfonate transmembrane transport"/>
    <property type="evidence" value="ECO:0007669"/>
    <property type="project" value="UniProtKB-ARBA"/>
</dbReference>
<evidence type="ECO:0000256" key="4">
    <source>
        <dbReference type="ARBA" id="ARBA00022692"/>
    </source>
</evidence>
<dbReference type="PROSITE" id="PS50928">
    <property type="entry name" value="ABC_TM1"/>
    <property type="match status" value="1"/>
</dbReference>
<dbReference type="eggNOG" id="COG0600">
    <property type="taxonomic scope" value="Bacteria"/>
</dbReference>
<feature type="transmembrane region" description="Helical" evidence="7">
    <location>
        <begin position="104"/>
        <end position="127"/>
    </location>
</feature>
<feature type="transmembrane region" description="Helical" evidence="7">
    <location>
        <begin position="43"/>
        <end position="63"/>
    </location>
</feature>
<comment type="subcellular location">
    <subcellularLocation>
        <location evidence="1 7">Cell membrane</location>
        <topology evidence="1 7">Multi-pass membrane protein</topology>
    </subcellularLocation>
</comment>
<dbReference type="GO" id="GO:0005886">
    <property type="term" value="C:plasma membrane"/>
    <property type="evidence" value="ECO:0007669"/>
    <property type="project" value="UniProtKB-SubCell"/>
</dbReference>
<dbReference type="NCBIfam" id="NF008470">
    <property type="entry name" value="PRK11365.1"/>
    <property type="match status" value="1"/>
</dbReference>
<gene>
    <name evidence="9" type="ORF">HGR_04553</name>
</gene>
<evidence type="ECO:0000256" key="2">
    <source>
        <dbReference type="ARBA" id="ARBA00022448"/>
    </source>
</evidence>
<feature type="transmembrane region" description="Helical" evidence="7">
    <location>
        <begin position="258"/>
        <end position="277"/>
    </location>
</feature>
<evidence type="ECO:0000313" key="9">
    <source>
        <dbReference type="EMBL" id="EGI77736.1"/>
    </source>
</evidence>
<dbReference type="PANTHER" id="PTHR30151">
    <property type="entry name" value="ALKANE SULFONATE ABC TRANSPORTER-RELATED, MEMBRANE SUBUNIT"/>
    <property type="match status" value="1"/>
</dbReference>
<evidence type="ECO:0000313" key="10">
    <source>
        <dbReference type="Proteomes" id="UP000016368"/>
    </source>
</evidence>
<organism evidence="9 10">
    <name type="scientific">Hylemonella gracilis ATCC 19624</name>
    <dbReference type="NCBI Taxonomy" id="887062"/>
    <lineage>
        <taxon>Bacteria</taxon>
        <taxon>Pseudomonadati</taxon>
        <taxon>Pseudomonadota</taxon>
        <taxon>Betaproteobacteria</taxon>
        <taxon>Burkholderiales</taxon>
        <taxon>Comamonadaceae</taxon>
        <taxon>Hylemonella</taxon>
    </lineage>
</organism>
<feature type="transmembrane region" description="Helical" evidence="7">
    <location>
        <begin position="226"/>
        <end position="246"/>
    </location>
</feature>
<dbReference type="RefSeq" id="WP_006296897.1">
    <property type="nucleotide sequence ID" value="NZ_AEGR01000042.1"/>
</dbReference>
<feature type="domain" description="ABC transmembrane type-1" evidence="8">
    <location>
        <begin position="93"/>
        <end position="277"/>
    </location>
</feature>
<sequence length="292" mass="31922">MSVPAHELQVTPLPSFGAGVSSEPVASAWPAVLATLRGLARLMWLRLLPWLVPIALIAVWQLASVRGWLSTRVLPAPADVAVAAWNLTASGELWTHVKVSAGRALLGLAIGGGLGLVLGLLTGTLRWAETLLDSSFQMLRNIPALALIPLVILWFGIDESAKLFLIAISVFFPIYLNTFHGIRSVDPGLIEMGRTYGLNRWQLYRQIILPGALSSILVGLRFSLGLMWVILIVAETISAQSGIGYLTMNAREFLQTDIVLVGILLYALLGKLADVLARGLEYWWLRWHPGYQ</sequence>
<name>F3KR35_9BURK</name>
<dbReference type="CDD" id="cd06261">
    <property type="entry name" value="TM_PBP2"/>
    <property type="match status" value="1"/>
</dbReference>
<protein>
    <submittedName>
        <fullName evidence="9">Binding-protein-dependent transport systems inner membrane component</fullName>
    </submittedName>
</protein>
<evidence type="ECO:0000256" key="6">
    <source>
        <dbReference type="ARBA" id="ARBA00023136"/>
    </source>
</evidence>
<feature type="transmembrane region" description="Helical" evidence="7">
    <location>
        <begin position="163"/>
        <end position="182"/>
    </location>
</feature>
<keyword evidence="6 7" id="KW-0472">Membrane</keyword>
<dbReference type="Gene3D" id="1.10.3720.10">
    <property type="entry name" value="MetI-like"/>
    <property type="match status" value="1"/>
</dbReference>